<dbReference type="KEGG" id="anp:FK178_02025"/>
<dbReference type="RefSeq" id="WP_146830500.1">
    <property type="nucleotide sequence ID" value="NZ_CP042476.1"/>
</dbReference>
<dbReference type="InterPro" id="IPR000184">
    <property type="entry name" value="Bac_surfAg_D15"/>
</dbReference>
<evidence type="ECO:0000313" key="8">
    <source>
        <dbReference type="Proteomes" id="UP000321954"/>
    </source>
</evidence>
<gene>
    <name evidence="7" type="ORF">FK178_02025</name>
</gene>
<dbReference type="GO" id="GO:0019867">
    <property type="term" value="C:outer membrane"/>
    <property type="evidence" value="ECO:0007669"/>
    <property type="project" value="InterPro"/>
</dbReference>
<dbReference type="Gene3D" id="3.10.20.310">
    <property type="entry name" value="membrane protein fhac"/>
    <property type="match status" value="1"/>
</dbReference>
<keyword evidence="8" id="KW-1185">Reference proteome</keyword>
<accession>A0A5B8YF79</accession>
<evidence type="ECO:0000259" key="6">
    <source>
        <dbReference type="Pfam" id="PF01103"/>
    </source>
</evidence>
<evidence type="ECO:0000256" key="2">
    <source>
        <dbReference type="ARBA" id="ARBA00022692"/>
    </source>
</evidence>
<dbReference type="InterPro" id="IPR039910">
    <property type="entry name" value="D15-like"/>
</dbReference>
<keyword evidence="2" id="KW-0812">Transmembrane</keyword>
<dbReference type="PROSITE" id="PS51257">
    <property type="entry name" value="PROKAR_LIPOPROTEIN"/>
    <property type="match status" value="1"/>
</dbReference>
<dbReference type="PANTHER" id="PTHR12815">
    <property type="entry name" value="SORTING AND ASSEMBLY MACHINERY SAMM50 PROTEIN FAMILY MEMBER"/>
    <property type="match status" value="1"/>
</dbReference>
<evidence type="ECO:0000256" key="3">
    <source>
        <dbReference type="ARBA" id="ARBA00022729"/>
    </source>
</evidence>
<dbReference type="OrthoDB" id="9814535at2"/>
<evidence type="ECO:0000256" key="5">
    <source>
        <dbReference type="ARBA" id="ARBA00023237"/>
    </source>
</evidence>
<dbReference type="Pfam" id="PF01103">
    <property type="entry name" value="Omp85"/>
    <property type="match status" value="1"/>
</dbReference>
<dbReference type="Gene3D" id="2.40.160.50">
    <property type="entry name" value="membrane protein fhac: a member of the omp85/tpsb transporter family"/>
    <property type="match status" value="1"/>
</dbReference>
<reference evidence="7 8" key="1">
    <citation type="submission" date="2019-08" db="EMBL/GenBank/DDBJ databases">
        <title>Antarcticibacterium arcticum sp. nov., a bacterium isolated from marine sediment of the Canadian Beaufort Sea.</title>
        <authorList>
            <person name="Lee Y.M."/>
            <person name="Baek K."/>
            <person name="Lee D.-H."/>
            <person name="Shin S.C."/>
            <person name="Jin Y.K."/>
            <person name="Park Y."/>
        </authorList>
    </citation>
    <scope>NUCLEOTIDE SEQUENCE [LARGE SCALE GENOMIC DNA]</scope>
    <source>
        <strain evidence="7 8">PAMC 28998</strain>
    </source>
</reference>
<protein>
    <submittedName>
        <fullName evidence="7">BamA/TamA family outer membrane protein</fullName>
    </submittedName>
</protein>
<keyword evidence="3" id="KW-0732">Signal</keyword>
<evidence type="ECO:0000256" key="4">
    <source>
        <dbReference type="ARBA" id="ARBA00023136"/>
    </source>
</evidence>
<evidence type="ECO:0000313" key="7">
    <source>
        <dbReference type="EMBL" id="QED36565.1"/>
    </source>
</evidence>
<comment type="subcellular location">
    <subcellularLocation>
        <location evidence="1">Membrane</location>
    </subcellularLocation>
</comment>
<keyword evidence="4" id="KW-0472">Membrane</keyword>
<evidence type="ECO:0000256" key="1">
    <source>
        <dbReference type="ARBA" id="ARBA00004370"/>
    </source>
</evidence>
<keyword evidence="5" id="KW-0998">Cell outer membrane</keyword>
<feature type="domain" description="Bacterial surface antigen (D15)" evidence="6">
    <location>
        <begin position="573"/>
        <end position="741"/>
    </location>
</feature>
<dbReference type="AlphaFoldDB" id="A0A5B8YF79"/>
<proteinExistence type="predicted"/>
<organism evidence="7 8">
    <name type="scientific">Antarcticibacterium arcticum</name>
    <dbReference type="NCBI Taxonomy" id="2585771"/>
    <lineage>
        <taxon>Bacteria</taxon>
        <taxon>Pseudomonadati</taxon>
        <taxon>Bacteroidota</taxon>
        <taxon>Flavobacteriia</taxon>
        <taxon>Flavobacteriales</taxon>
        <taxon>Flavobacteriaceae</taxon>
        <taxon>Antarcticibacterium</taxon>
    </lineage>
</organism>
<dbReference type="Proteomes" id="UP000321954">
    <property type="component" value="Chromosome"/>
</dbReference>
<sequence length="768" mass="86912">MRSLHFKYYYLFINLALVMALSGCSNTKYLNEGELLYVGGDIEVNGAETSRGDRKRIAENMETLLRPKPNTSFLGLRPKLYFYNIAGDSVGTKGFRHWLKYKMGEPPVLFSQVDLDYNAELIKGYAENKGYFNASSSADSTAKNKKATAEYTVELGSPYIYKEVDFPKDSIPVTAAIANTREKSLLKVGEPYDLDVIKAERVRIDANLKETGYYYFNPDYLLAKVDSTAGEKEVSLKMVLKEETPVEAKETYRINNIYIFPDYSLAEDSLIPSPPVGNKFGDYTIVDPKEKFKPKMFERTLLFEKGELYNRTDHNKSINRLVNLGTFKFVKNQFKVSDSATNLLDTYYYLTPLPKKSIRLELLGKTNSANYAGSEINLSWTNRNAFKGAEELRISAHGGFEVQVAGLNQGYNIYRIGTEATLTWPRLITPFQTPSNSAFVPRTRATLAYEFQARTKLYSLNSFNTSFGYLWKENLRKEHRLNVMDITFVNPFNVTELYEEQIALNPNLGRIIEEQLIFGPTYTFTYTNTMATAKTHTFYFQGGLDLAGNITGLLTGANIDSGDPVTIFDVPFSQYVKAETDFRHYMKLNRGLDLASRIIIGAGLPYGNSRELPFVKQFFVGGSNSLRAFRARSVGPGTYNIEVEASSFLPDQSGDLKLELNTELRADLFSIVEGALFVDAGNIWLMNEDPNKPGAEFSKDFIKELAVGAGIGLRFDLQFLILRTDLAFPLRLPHLPKGQRWVFDQIDFGNSSWRQQNFIFNLAIGYPF</sequence>
<dbReference type="EMBL" id="CP042476">
    <property type="protein sequence ID" value="QED36565.1"/>
    <property type="molecule type" value="Genomic_DNA"/>
</dbReference>
<name>A0A5B8YF79_9FLAO</name>
<dbReference type="PANTHER" id="PTHR12815:SF47">
    <property type="entry name" value="TRANSLOCATION AND ASSEMBLY MODULE SUBUNIT TAMA"/>
    <property type="match status" value="1"/>
</dbReference>